<dbReference type="KEGG" id="bvz:BRAD3257_1629"/>
<feature type="signal peptide" evidence="1">
    <location>
        <begin position="1"/>
        <end position="17"/>
    </location>
</feature>
<dbReference type="AlphaFoldDB" id="A0A2U3PUD2"/>
<dbReference type="InterPro" id="IPR035437">
    <property type="entry name" value="SNase_OB-fold_sf"/>
</dbReference>
<evidence type="ECO:0000259" key="2">
    <source>
        <dbReference type="PROSITE" id="PS50830"/>
    </source>
</evidence>
<accession>A0A2U3PUD2</accession>
<dbReference type="SMART" id="SM00318">
    <property type="entry name" value="SNc"/>
    <property type="match status" value="1"/>
</dbReference>
<dbReference type="PROSITE" id="PS50830">
    <property type="entry name" value="TNASE_3"/>
    <property type="match status" value="1"/>
</dbReference>
<dbReference type="PANTHER" id="PTHR12302">
    <property type="entry name" value="EBNA2 BINDING PROTEIN P100"/>
    <property type="match status" value="1"/>
</dbReference>
<organism evidence="3 4">
    <name type="scientific">Bradyrhizobium vignae</name>
    <dbReference type="NCBI Taxonomy" id="1549949"/>
    <lineage>
        <taxon>Bacteria</taxon>
        <taxon>Pseudomonadati</taxon>
        <taxon>Pseudomonadota</taxon>
        <taxon>Alphaproteobacteria</taxon>
        <taxon>Hyphomicrobiales</taxon>
        <taxon>Nitrobacteraceae</taxon>
        <taxon>Bradyrhizobium</taxon>
    </lineage>
</organism>
<feature type="domain" description="TNase-like" evidence="2">
    <location>
        <begin position="27"/>
        <end position="143"/>
    </location>
</feature>
<feature type="chain" id="PRO_5015756839" evidence="1">
    <location>
        <begin position="18"/>
        <end position="169"/>
    </location>
</feature>
<evidence type="ECO:0000256" key="1">
    <source>
        <dbReference type="SAM" id="SignalP"/>
    </source>
</evidence>
<keyword evidence="1" id="KW-0732">Signal</keyword>
<dbReference type="SUPFAM" id="SSF50199">
    <property type="entry name" value="Staphylococcal nuclease"/>
    <property type="match status" value="1"/>
</dbReference>
<evidence type="ECO:0000313" key="3">
    <source>
        <dbReference type="EMBL" id="SPP92752.1"/>
    </source>
</evidence>
<dbReference type="PANTHER" id="PTHR12302:SF26">
    <property type="entry name" value="BLR1266 PROTEIN"/>
    <property type="match status" value="1"/>
</dbReference>
<dbReference type="Pfam" id="PF00565">
    <property type="entry name" value="SNase"/>
    <property type="match status" value="1"/>
</dbReference>
<dbReference type="Proteomes" id="UP000246085">
    <property type="component" value="Chromosome BRAD3257"/>
</dbReference>
<reference evidence="3 4" key="1">
    <citation type="submission" date="2018-03" db="EMBL/GenBank/DDBJ databases">
        <authorList>
            <person name="Gully D."/>
        </authorList>
    </citation>
    <scope>NUCLEOTIDE SEQUENCE [LARGE SCALE GENOMIC DNA]</scope>
    <source>
        <strain evidence="3">ORS3257</strain>
    </source>
</reference>
<dbReference type="InterPro" id="IPR016071">
    <property type="entry name" value="Staphylococal_nuclease_OB-fold"/>
</dbReference>
<name>A0A2U3PUD2_9BRAD</name>
<dbReference type="EMBL" id="LS398110">
    <property type="protein sequence ID" value="SPP92752.1"/>
    <property type="molecule type" value="Genomic_DNA"/>
</dbReference>
<dbReference type="Gene3D" id="2.40.50.90">
    <property type="match status" value="1"/>
</dbReference>
<gene>
    <name evidence="3" type="ORF">BRAD3257_1629</name>
</gene>
<protein>
    <submittedName>
        <fullName evidence="3">Micrococcal nuclease-like nuclease</fullName>
    </submittedName>
</protein>
<sequence>MVATLTGLATLIYSACAASDFAGRASVIDGDTLEIHSARIRLWGIDAPEHDQLCRDENSLQYRCGAKAANELDQFIGSRTVTCSAIDTDRYGRVVASCSVEGADLAEWLVSHGHALDWPRFSKGKYDQAQKDAERTGRGIWAGSFAAPWLYRTCIRAGGATMKCSDDAR</sequence>
<proteinExistence type="predicted"/>
<evidence type="ECO:0000313" key="4">
    <source>
        <dbReference type="Proteomes" id="UP000246085"/>
    </source>
</evidence>